<evidence type="ECO:0000256" key="1">
    <source>
        <dbReference type="SAM" id="Phobius"/>
    </source>
</evidence>
<keyword evidence="1" id="KW-1133">Transmembrane helix</keyword>
<dbReference type="Gene3D" id="3.30.450.20">
    <property type="entry name" value="PAS domain"/>
    <property type="match status" value="1"/>
</dbReference>
<feature type="transmembrane region" description="Helical" evidence="1">
    <location>
        <begin position="20"/>
        <end position="43"/>
    </location>
</feature>
<keyword evidence="3" id="KW-1185">Reference proteome</keyword>
<keyword evidence="1" id="KW-0472">Membrane</keyword>
<proteinExistence type="predicted"/>
<evidence type="ECO:0000313" key="2">
    <source>
        <dbReference type="EMBL" id="EFR46735.1"/>
    </source>
</evidence>
<feature type="non-terminal residue" evidence="2">
    <location>
        <position position="349"/>
    </location>
</feature>
<dbReference type="EMBL" id="DS990392">
    <property type="protein sequence ID" value="EFR46735.1"/>
    <property type="molecule type" value="Genomic_DNA"/>
</dbReference>
<reference evidence="3" key="1">
    <citation type="journal article" date="2014" name="Genome Announc.">
        <title>Draft genome sequences of six enterohepatic helicobacter species isolated from humans and one from rhesus macaques.</title>
        <authorList>
            <person name="Shen Z."/>
            <person name="Sheh A."/>
            <person name="Young S.K."/>
            <person name="Abouelliel A."/>
            <person name="Ward D.V."/>
            <person name="Earl A.M."/>
            <person name="Fox J.G."/>
        </authorList>
    </citation>
    <scope>NUCLEOTIDE SEQUENCE [LARGE SCALE GENOMIC DNA]</scope>
    <source>
        <strain evidence="3">CCUG 18818</strain>
    </source>
</reference>
<gene>
    <name evidence="2" type="ORF">HCCG_01282</name>
</gene>
<protein>
    <recommendedName>
        <fullName evidence="4">Methyl-accepting chemotaxis protein</fullName>
    </recommendedName>
</protein>
<keyword evidence="1" id="KW-0812">Transmembrane</keyword>
<name>A0ABN0BB22_9HELI</name>
<organism evidence="2 3">
    <name type="scientific">Helicobacter cinaedi CCUG 18818 = ATCC BAA-847</name>
    <dbReference type="NCBI Taxonomy" id="537971"/>
    <lineage>
        <taxon>Bacteria</taxon>
        <taxon>Pseudomonadati</taxon>
        <taxon>Campylobacterota</taxon>
        <taxon>Epsilonproteobacteria</taxon>
        <taxon>Campylobacterales</taxon>
        <taxon>Helicobacteraceae</taxon>
        <taxon>Helicobacter</taxon>
    </lineage>
</organism>
<dbReference type="CDD" id="cd18773">
    <property type="entry name" value="PDC1_HK_sensor"/>
    <property type="match status" value="1"/>
</dbReference>
<dbReference type="Proteomes" id="UP000005755">
    <property type="component" value="Unassembled WGS sequence"/>
</dbReference>
<evidence type="ECO:0008006" key="4">
    <source>
        <dbReference type="Google" id="ProtNLM"/>
    </source>
</evidence>
<sequence>MTYKEKEVMFNRLSIGSKIIVSVSLVLFLCMGILGVVLVSISYNIQSDDANKLVLNMAKRTENVIEGYINENFVALNYSQQNLTQHINNGNLREHTGKDILTALLDFNQWAEYAYIYLKDSALIPDVSSDYRLSNGGVMIFGHDDNPKETGGVAILPADVSFLEDDGLQKALNSGKPSVGNPMKVQMGNKQTMHLTLNYPIKDKRGSVVGVVGSTLHLGLIKEFLFAEITSVFKNGYRVLTTSEGLLVLHPNSELMGKSLVDVSRDNPSMQTIINALKSHESGVYEVTNTRGEESIMGVASFEVGRGSTGQWWGAITIAPESSVYESVDYMRNVNIMGILACVFVVALF</sequence>
<evidence type="ECO:0000313" key="3">
    <source>
        <dbReference type="Proteomes" id="UP000005755"/>
    </source>
</evidence>
<accession>A0ABN0BB22</accession>